<sequence>MKRLDRALSAAPSAAEPSLQRRNSGTFGGTFGGRKSFSRDESQALSAAELHLRRPKVCFQAKTQLSGARLGGQTMHPQAG</sequence>
<comment type="caution">
    <text evidence="1">The sequence shown here is derived from an EMBL/GenBank/DDBJ whole genome shotgun (WGS) entry which is preliminary data.</text>
</comment>
<dbReference type="EMBL" id="CM004397">
    <property type="protein sequence ID" value="KAG8643847.1"/>
    <property type="molecule type" value="Genomic_DNA"/>
</dbReference>
<accession>A0ACB7GTY7</accession>
<evidence type="ECO:0000313" key="2">
    <source>
        <dbReference type="Proteomes" id="UP000091857"/>
    </source>
</evidence>
<name>A0ACB7GTY7_MANES</name>
<keyword evidence="2" id="KW-1185">Reference proteome</keyword>
<evidence type="ECO:0000313" key="1">
    <source>
        <dbReference type="EMBL" id="KAG8643847.1"/>
    </source>
</evidence>
<protein>
    <submittedName>
        <fullName evidence="1">Uncharacterized protein</fullName>
    </submittedName>
</protein>
<proteinExistence type="predicted"/>
<dbReference type="Proteomes" id="UP000091857">
    <property type="component" value="Chromosome 11"/>
</dbReference>
<reference evidence="2" key="1">
    <citation type="journal article" date="2016" name="Nat. Biotechnol.">
        <title>Sequencing wild and cultivated cassava and related species reveals extensive interspecific hybridization and genetic diversity.</title>
        <authorList>
            <person name="Bredeson J.V."/>
            <person name="Lyons J.B."/>
            <person name="Prochnik S.E."/>
            <person name="Wu G.A."/>
            <person name="Ha C.M."/>
            <person name="Edsinger-Gonzales E."/>
            <person name="Grimwood J."/>
            <person name="Schmutz J."/>
            <person name="Rabbi I.Y."/>
            <person name="Egesi C."/>
            <person name="Nauluvula P."/>
            <person name="Lebot V."/>
            <person name="Ndunguru J."/>
            <person name="Mkamilo G."/>
            <person name="Bart R.S."/>
            <person name="Setter T.L."/>
            <person name="Gleadow R.M."/>
            <person name="Kulakow P."/>
            <person name="Ferguson M.E."/>
            <person name="Rounsley S."/>
            <person name="Rokhsar D.S."/>
        </authorList>
    </citation>
    <scope>NUCLEOTIDE SEQUENCE [LARGE SCALE GENOMIC DNA]</scope>
    <source>
        <strain evidence="2">cv. AM560-2</strain>
    </source>
</reference>
<organism evidence="1 2">
    <name type="scientific">Manihot esculenta</name>
    <name type="common">Cassava</name>
    <name type="synonym">Jatropha manihot</name>
    <dbReference type="NCBI Taxonomy" id="3983"/>
    <lineage>
        <taxon>Eukaryota</taxon>
        <taxon>Viridiplantae</taxon>
        <taxon>Streptophyta</taxon>
        <taxon>Embryophyta</taxon>
        <taxon>Tracheophyta</taxon>
        <taxon>Spermatophyta</taxon>
        <taxon>Magnoliopsida</taxon>
        <taxon>eudicotyledons</taxon>
        <taxon>Gunneridae</taxon>
        <taxon>Pentapetalae</taxon>
        <taxon>rosids</taxon>
        <taxon>fabids</taxon>
        <taxon>Malpighiales</taxon>
        <taxon>Euphorbiaceae</taxon>
        <taxon>Crotonoideae</taxon>
        <taxon>Manihoteae</taxon>
        <taxon>Manihot</taxon>
    </lineage>
</organism>
<gene>
    <name evidence="1" type="ORF">MANES_11G072967v8</name>
</gene>